<dbReference type="PROSITE" id="PS00197">
    <property type="entry name" value="2FE2S_FER_1"/>
    <property type="match status" value="1"/>
</dbReference>
<protein>
    <submittedName>
        <fullName evidence="7">Nicotinate dehydrogenase subunit A</fullName>
        <ecNumber evidence="7">1.17.2.1</ecNumber>
    </submittedName>
</protein>
<dbReference type="InterPro" id="IPR036010">
    <property type="entry name" value="2Fe-2S_ferredoxin-like_sf"/>
</dbReference>
<dbReference type="SUPFAM" id="SSF47741">
    <property type="entry name" value="CO dehydrogenase ISP C-domain like"/>
    <property type="match status" value="1"/>
</dbReference>
<keyword evidence="3 7" id="KW-0560">Oxidoreductase</keyword>
<dbReference type="InterPro" id="IPR001041">
    <property type="entry name" value="2Fe-2S_ferredoxin-type"/>
</dbReference>
<dbReference type="EMBL" id="JAAOZC010000015">
    <property type="protein sequence ID" value="NIJ09639.1"/>
    <property type="molecule type" value="Genomic_DNA"/>
</dbReference>
<dbReference type="Pfam" id="PF00111">
    <property type="entry name" value="Fer2"/>
    <property type="match status" value="1"/>
</dbReference>
<dbReference type="Gene3D" id="1.10.150.120">
    <property type="entry name" value="[2Fe-2S]-binding domain"/>
    <property type="match status" value="1"/>
</dbReference>
<dbReference type="EC" id="1.17.2.1" evidence="7"/>
<gene>
    <name evidence="7" type="ORF">FHS31_003276</name>
</gene>
<dbReference type="InterPro" id="IPR012675">
    <property type="entry name" value="Beta-grasp_dom_sf"/>
</dbReference>
<dbReference type="CDD" id="cd00207">
    <property type="entry name" value="fer2"/>
    <property type="match status" value="1"/>
</dbReference>
<keyword evidence="4" id="KW-0408">Iron</keyword>
<dbReference type="PANTHER" id="PTHR44379">
    <property type="entry name" value="OXIDOREDUCTASE WITH IRON-SULFUR SUBUNIT"/>
    <property type="match status" value="1"/>
</dbReference>
<keyword evidence="2" id="KW-0479">Metal-binding</keyword>
<keyword evidence="1" id="KW-0001">2Fe-2S</keyword>
<keyword evidence="5" id="KW-0411">Iron-sulfur</keyword>
<evidence type="ECO:0000256" key="4">
    <source>
        <dbReference type="ARBA" id="ARBA00023004"/>
    </source>
</evidence>
<dbReference type="InterPro" id="IPR002888">
    <property type="entry name" value="2Fe-2S-bd"/>
</dbReference>
<dbReference type="PANTHER" id="PTHR44379:SF6">
    <property type="entry name" value="BLR6046 PROTEIN"/>
    <property type="match status" value="1"/>
</dbReference>
<dbReference type="RefSeq" id="WP_167075457.1">
    <property type="nucleotide sequence ID" value="NZ_JAAOZC010000015.1"/>
</dbReference>
<dbReference type="GO" id="GO:0016491">
    <property type="term" value="F:oxidoreductase activity"/>
    <property type="evidence" value="ECO:0007669"/>
    <property type="project" value="UniProtKB-KW"/>
</dbReference>
<dbReference type="Gene3D" id="3.10.20.30">
    <property type="match status" value="1"/>
</dbReference>
<evidence type="ECO:0000256" key="5">
    <source>
        <dbReference type="ARBA" id="ARBA00023014"/>
    </source>
</evidence>
<organism evidence="7 8">
    <name type="scientific">Sphingomonas vulcanisoli</name>
    <dbReference type="NCBI Taxonomy" id="1658060"/>
    <lineage>
        <taxon>Bacteria</taxon>
        <taxon>Pseudomonadati</taxon>
        <taxon>Pseudomonadota</taxon>
        <taxon>Alphaproteobacteria</taxon>
        <taxon>Sphingomonadales</taxon>
        <taxon>Sphingomonadaceae</taxon>
        <taxon>Sphingomonas</taxon>
    </lineage>
</organism>
<accession>A0ABX0TVS0</accession>
<dbReference type="InterPro" id="IPR051452">
    <property type="entry name" value="Diverse_Oxidoreductases"/>
</dbReference>
<evidence type="ECO:0000313" key="8">
    <source>
        <dbReference type="Proteomes" id="UP000727456"/>
    </source>
</evidence>
<dbReference type="Pfam" id="PF01799">
    <property type="entry name" value="Fer2_2"/>
    <property type="match status" value="1"/>
</dbReference>
<evidence type="ECO:0000256" key="3">
    <source>
        <dbReference type="ARBA" id="ARBA00023002"/>
    </source>
</evidence>
<sequence>MTTALTVNGKRVAVTSTPDTPLLYVLRDELALNGAKYGCGAGQCGACTVLCDGRALRSCFVPVRTLAGRSITTIEGLRGPKGGLHRLQKAFLDQQAAQCGYCTAGMIMGAAALLREKPRPTEEDVRTALSANLCRCGTHNRIVHAVLRAAEAQHG</sequence>
<dbReference type="SUPFAM" id="SSF54292">
    <property type="entry name" value="2Fe-2S ferredoxin-like"/>
    <property type="match status" value="1"/>
</dbReference>
<proteinExistence type="predicted"/>
<feature type="domain" description="2Fe-2S ferredoxin-type" evidence="6">
    <location>
        <begin position="1"/>
        <end position="77"/>
    </location>
</feature>
<evidence type="ECO:0000259" key="6">
    <source>
        <dbReference type="PROSITE" id="PS51085"/>
    </source>
</evidence>
<reference evidence="7 8" key="1">
    <citation type="submission" date="2020-03" db="EMBL/GenBank/DDBJ databases">
        <title>Genomic Encyclopedia of Type Strains, Phase III (KMG-III): the genomes of soil and plant-associated and newly described type strains.</title>
        <authorList>
            <person name="Whitman W."/>
        </authorList>
    </citation>
    <scope>NUCLEOTIDE SEQUENCE [LARGE SCALE GENOMIC DNA]</scope>
    <source>
        <strain evidence="7 8">CECT 8804</strain>
    </source>
</reference>
<dbReference type="Proteomes" id="UP000727456">
    <property type="component" value="Unassembled WGS sequence"/>
</dbReference>
<name>A0ABX0TVS0_9SPHN</name>
<evidence type="ECO:0000313" key="7">
    <source>
        <dbReference type="EMBL" id="NIJ09639.1"/>
    </source>
</evidence>
<dbReference type="InterPro" id="IPR006058">
    <property type="entry name" value="2Fe2S_fd_BS"/>
</dbReference>
<evidence type="ECO:0000256" key="2">
    <source>
        <dbReference type="ARBA" id="ARBA00022723"/>
    </source>
</evidence>
<dbReference type="PROSITE" id="PS51085">
    <property type="entry name" value="2FE2S_FER_2"/>
    <property type="match status" value="1"/>
</dbReference>
<dbReference type="InterPro" id="IPR036884">
    <property type="entry name" value="2Fe-2S-bd_dom_sf"/>
</dbReference>
<keyword evidence="8" id="KW-1185">Reference proteome</keyword>
<evidence type="ECO:0000256" key="1">
    <source>
        <dbReference type="ARBA" id="ARBA00022714"/>
    </source>
</evidence>
<comment type="caution">
    <text evidence="7">The sequence shown here is derived from an EMBL/GenBank/DDBJ whole genome shotgun (WGS) entry which is preliminary data.</text>
</comment>